<dbReference type="STRING" id="641147.HMPREF9021_00914"/>
<keyword evidence="3" id="KW-1185">Reference proteome</keyword>
<dbReference type="AlphaFoldDB" id="V9HLI2"/>
<reference evidence="2 3" key="1">
    <citation type="submission" date="2010-03" db="EMBL/GenBank/DDBJ databases">
        <authorList>
            <consortium name="The Broad Institute Genome Sequencing Platform"/>
            <person name="Ward D."/>
            <person name="Earl A."/>
            <person name="Feldgarden M."/>
            <person name="Gevers D."/>
            <person name="Young S."/>
            <person name="Zeng Q."/>
            <person name="Koehrsen M."/>
            <person name="Alvarado L."/>
            <person name="Berlin A.M."/>
            <person name="Borenstein D."/>
            <person name="Chapman S.B."/>
            <person name="Chen Z."/>
            <person name="Engels R."/>
            <person name="Freedman E."/>
            <person name="Gellesch M."/>
            <person name="Goldberg J."/>
            <person name="Griggs A."/>
            <person name="Gujja S."/>
            <person name="Heilman E.R."/>
            <person name="Heiman D.I."/>
            <person name="Hepburn T.A."/>
            <person name="Howarth C."/>
            <person name="Jen D."/>
            <person name="Larson L."/>
            <person name="Mehta T."/>
            <person name="Park D."/>
            <person name="Pearson M."/>
            <person name="Richards J."/>
            <person name="Roberts A."/>
            <person name="Saif S."/>
            <person name="Shea T.D."/>
            <person name="Shenoy N."/>
            <person name="Sisk P."/>
            <person name="Stolte C."/>
            <person name="Sykes S.N."/>
            <person name="Walk T."/>
            <person name="White J."/>
            <person name="Yandava C."/>
            <person name="Izard J."/>
            <person name="Baranova O.V."/>
            <person name="Blanton J.M."/>
            <person name="Tanner A.C."/>
            <person name="Dewhirst F."/>
            <person name="Haas B."/>
            <person name="Nusbaum C."/>
            <person name="Birren B."/>
        </authorList>
    </citation>
    <scope>NUCLEOTIDE SEQUENCE [LARGE SCALE GENOMIC DNA]</scope>
    <source>
        <strain evidence="2 3">ATCC 29453</strain>
    </source>
</reference>
<gene>
    <name evidence="2" type="ORF">HMPREF9021_00914</name>
</gene>
<feature type="transmembrane region" description="Helical" evidence="1">
    <location>
        <begin position="6"/>
        <end position="28"/>
    </location>
</feature>
<evidence type="ECO:0000256" key="1">
    <source>
        <dbReference type="SAM" id="Phobius"/>
    </source>
</evidence>
<dbReference type="eggNOG" id="ENOG502ZTTG">
    <property type="taxonomic scope" value="Bacteria"/>
</dbReference>
<dbReference type="EMBL" id="ADCY02000029">
    <property type="protein sequence ID" value="EFG31085.1"/>
    <property type="molecule type" value="Genomic_DNA"/>
</dbReference>
<name>V9HLI2_9NEIS</name>
<evidence type="ECO:0000313" key="3">
    <source>
        <dbReference type="Proteomes" id="UP000017813"/>
    </source>
</evidence>
<dbReference type="HOGENOM" id="CLU_2587820_0_0_4"/>
<accession>V9HLI2</accession>
<evidence type="ECO:0000313" key="2">
    <source>
        <dbReference type="EMBL" id="EFG31085.1"/>
    </source>
</evidence>
<sequence>MRILGFVLGSVIWFWVVYSLTMALAQAIKTGIASNSIKKYVYHQQPIKFLLTVLVQFIFWLGMVGWWLNGVWNLLIKLAD</sequence>
<dbReference type="RefSeq" id="WP_002641894.1">
    <property type="nucleotide sequence ID" value="NZ_CP019448.1"/>
</dbReference>
<protein>
    <submittedName>
        <fullName evidence="2">Uncharacterized protein</fullName>
    </submittedName>
</protein>
<dbReference type="OrthoDB" id="8613087at2"/>
<organism evidence="2 3">
    <name type="scientific">Simonsiella muelleri ATCC 29453</name>
    <dbReference type="NCBI Taxonomy" id="641147"/>
    <lineage>
        <taxon>Bacteria</taxon>
        <taxon>Pseudomonadati</taxon>
        <taxon>Pseudomonadota</taxon>
        <taxon>Betaproteobacteria</taxon>
        <taxon>Neisseriales</taxon>
        <taxon>Neisseriaceae</taxon>
        <taxon>Simonsiella</taxon>
    </lineage>
</organism>
<keyword evidence="1" id="KW-0472">Membrane</keyword>
<dbReference type="Proteomes" id="UP000017813">
    <property type="component" value="Unassembled WGS sequence"/>
</dbReference>
<keyword evidence="1" id="KW-0812">Transmembrane</keyword>
<proteinExistence type="predicted"/>
<reference evidence="2 3" key="2">
    <citation type="submission" date="2011-10" db="EMBL/GenBank/DDBJ databases">
        <title>The Genome Sequence of Simonsiella muelleri ATCC 29453.</title>
        <authorList>
            <consortium name="The Broad Institute Genome Sequencing Platform"/>
            <consortium name="The Broad Institute Genome Sequencing Center for Infectious Disease"/>
            <person name="Earl A."/>
            <person name="Ward D."/>
            <person name="Feldgarden M."/>
            <person name="Gevers D."/>
            <person name="Izard J."/>
            <person name="Baranova O.V."/>
            <person name="Blanton J.M."/>
            <person name="Tanner A.C."/>
            <person name="Dewhirst F."/>
            <person name="Young S.K."/>
            <person name="Zeng Q."/>
            <person name="Gargeya S."/>
            <person name="Fitzgerald M."/>
            <person name="Haas B."/>
            <person name="Abouelleil A."/>
            <person name="Alvarado L."/>
            <person name="Arachchi H.M."/>
            <person name="Berlin A."/>
            <person name="Brown A."/>
            <person name="Chapman S.B."/>
            <person name="Chen Z."/>
            <person name="Dunbar C."/>
            <person name="Freedman E."/>
            <person name="Gearin G."/>
            <person name="Goldberg J."/>
            <person name="Griggs A."/>
            <person name="Gujja S."/>
            <person name="Heiman D."/>
            <person name="Howarth C."/>
            <person name="Larson L."/>
            <person name="Lui A."/>
            <person name="MacDonald P.J.P."/>
            <person name="Montmayeur A."/>
            <person name="Murphy C."/>
            <person name="Neiman D."/>
            <person name="Pearson M."/>
            <person name="Priest M."/>
            <person name="Roberts A."/>
            <person name="Saif S."/>
            <person name="Shea T."/>
            <person name="Shenoy N."/>
            <person name="Sisk P."/>
            <person name="Stolte C."/>
            <person name="Sykes S."/>
            <person name="Wortman J."/>
            <person name="Nusbaum C."/>
            <person name="Birren B."/>
        </authorList>
    </citation>
    <scope>NUCLEOTIDE SEQUENCE [LARGE SCALE GENOMIC DNA]</scope>
    <source>
        <strain evidence="2 3">ATCC 29453</strain>
    </source>
</reference>
<comment type="caution">
    <text evidence="2">The sequence shown here is derived from an EMBL/GenBank/DDBJ whole genome shotgun (WGS) entry which is preliminary data.</text>
</comment>
<feature type="transmembrane region" description="Helical" evidence="1">
    <location>
        <begin position="49"/>
        <end position="68"/>
    </location>
</feature>
<dbReference type="KEGG" id="smur:BWP33_05965"/>
<keyword evidence="1" id="KW-1133">Transmembrane helix</keyword>